<evidence type="ECO:0000256" key="1">
    <source>
        <dbReference type="ARBA" id="ARBA00022898"/>
    </source>
</evidence>
<dbReference type="PROSITE" id="PS01211">
    <property type="entry name" value="UPF0001"/>
    <property type="match status" value="1"/>
</dbReference>
<gene>
    <name evidence="6" type="ORF">ENV30_04070</name>
</gene>
<comment type="similarity">
    <text evidence="2 4">Belongs to the pyridoxal phosphate-binding protein YggS/PROSC family.</text>
</comment>
<sequence length="233" mass="26242">MKDSVSRNIERVWETIAAACEKAGRNPQEVTIVAVTKGVDTERMAEALACGIRVFGENRVQEAMKKMPAFAGMDVEWHFIGRIQRNKMKKILEHFHCVHSLDREDFGREMSHRLRSAGRSGYPVLLEVNLTGKETQGGVREEELPELVRRVAALPGLRIVGLMTIGPLGESEEGIRRVFRRLRELKDMVNALNIPGVFLTELSMGMSDDYHLAILEGATMVRLGRAIFGERRT</sequence>
<dbReference type="InterPro" id="IPR029066">
    <property type="entry name" value="PLP-binding_barrel"/>
</dbReference>
<dbReference type="PANTHER" id="PTHR10146">
    <property type="entry name" value="PROLINE SYNTHETASE CO-TRANSCRIBED BACTERIAL HOMOLOG PROTEIN"/>
    <property type="match status" value="1"/>
</dbReference>
<evidence type="ECO:0000256" key="4">
    <source>
        <dbReference type="RuleBase" id="RU004514"/>
    </source>
</evidence>
<dbReference type="EMBL" id="DTFV01000057">
    <property type="protein sequence ID" value="HGI30470.1"/>
    <property type="molecule type" value="Genomic_DNA"/>
</dbReference>
<dbReference type="HAMAP" id="MF_02087">
    <property type="entry name" value="PLP_homeostasis"/>
    <property type="match status" value="1"/>
</dbReference>
<dbReference type="InterPro" id="IPR001608">
    <property type="entry name" value="Ala_racemase_N"/>
</dbReference>
<dbReference type="GO" id="GO:0030170">
    <property type="term" value="F:pyridoxal phosphate binding"/>
    <property type="evidence" value="ECO:0007669"/>
    <property type="project" value="UniProtKB-UniRule"/>
</dbReference>
<evidence type="ECO:0000313" key="6">
    <source>
        <dbReference type="EMBL" id="HGI30470.1"/>
    </source>
</evidence>
<comment type="function">
    <text evidence="2">Pyridoxal 5'-phosphate (PLP)-binding protein, which is involved in PLP homeostasis.</text>
</comment>
<keyword evidence="1 2" id="KW-0663">Pyridoxal phosphate</keyword>
<dbReference type="InterPro" id="IPR011078">
    <property type="entry name" value="PyrdxlP_homeostasis"/>
</dbReference>
<reference evidence="6" key="1">
    <citation type="journal article" date="2020" name="mSystems">
        <title>Genome- and Community-Level Interaction Insights into Carbon Utilization and Element Cycling Functions of Hydrothermarchaeota in Hydrothermal Sediment.</title>
        <authorList>
            <person name="Zhou Z."/>
            <person name="Liu Y."/>
            <person name="Xu W."/>
            <person name="Pan J."/>
            <person name="Luo Z.H."/>
            <person name="Li M."/>
        </authorList>
    </citation>
    <scope>NUCLEOTIDE SEQUENCE [LARGE SCALE GENOMIC DNA]</scope>
    <source>
        <strain evidence="6">SpSt-747</strain>
    </source>
</reference>
<dbReference type="PANTHER" id="PTHR10146:SF14">
    <property type="entry name" value="PYRIDOXAL PHOSPHATE HOMEOSTASIS PROTEIN"/>
    <property type="match status" value="1"/>
</dbReference>
<dbReference type="AlphaFoldDB" id="A0A7V3YG60"/>
<protein>
    <recommendedName>
        <fullName evidence="2">Pyridoxal phosphate homeostasis protein</fullName>
        <shortName evidence="2">PLP homeostasis protein</shortName>
    </recommendedName>
</protein>
<feature type="modified residue" description="N6-(pyridoxal phosphate)lysine" evidence="2 3">
    <location>
        <position position="37"/>
    </location>
</feature>
<organism evidence="6">
    <name type="scientific">Candidatus Caldatribacterium californiense</name>
    <dbReference type="NCBI Taxonomy" id="1454726"/>
    <lineage>
        <taxon>Bacteria</taxon>
        <taxon>Pseudomonadati</taxon>
        <taxon>Atribacterota</taxon>
        <taxon>Atribacteria</taxon>
        <taxon>Atribacterales</taxon>
        <taxon>Candidatus Caldatribacteriaceae</taxon>
        <taxon>Candidatus Caldatribacterium</taxon>
    </lineage>
</organism>
<name>A0A7V3YG60_9BACT</name>
<comment type="cofactor">
    <cofactor evidence="3">
        <name>pyridoxal 5'-phosphate</name>
        <dbReference type="ChEBI" id="CHEBI:597326"/>
    </cofactor>
</comment>
<comment type="caution">
    <text evidence="6">The sequence shown here is derived from an EMBL/GenBank/DDBJ whole genome shotgun (WGS) entry which is preliminary data.</text>
</comment>
<proteinExistence type="inferred from homology"/>
<dbReference type="Gene3D" id="3.20.20.10">
    <property type="entry name" value="Alanine racemase"/>
    <property type="match status" value="1"/>
</dbReference>
<dbReference type="FunFam" id="3.20.20.10:FF:000018">
    <property type="entry name" value="Pyridoxal phosphate homeostasis protein"/>
    <property type="match status" value="1"/>
</dbReference>
<evidence type="ECO:0000256" key="2">
    <source>
        <dbReference type="HAMAP-Rule" id="MF_02087"/>
    </source>
</evidence>
<dbReference type="Pfam" id="PF01168">
    <property type="entry name" value="Ala_racemase_N"/>
    <property type="match status" value="1"/>
</dbReference>
<dbReference type="SUPFAM" id="SSF51419">
    <property type="entry name" value="PLP-binding barrel"/>
    <property type="match status" value="1"/>
</dbReference>
<dbReference type="NCBIfam" id="TIGR00044">
    <property type="entry name" value="YggS family pyridoxal phosphate-dependent enzyme"/>
    <property type="match status" value="1"/>
</dbReference>
<dbReference type="PIRSF" id="PIRSF004848">
    <property type="entry name" value="YBL036c_PLPDEIII"/>
    <property type="match status" value="1"/>
</dbReference>
<accession>A0A7V3YG60</accession>
<feature type="domain" description="Alanine racemase N-terminal" evidence="5">
    <location>
        <begin position="29"/>
        <end position="230"/>
    </location>
</feature>
<evidence type="ECO:0000259" key="5">
    <source>
        <dbReference type="Pfam" id="PF01168"/>
    </source>
</evidence>
<evidence type="ECO:0000256" key="3">
    <source>
        <dbReference type="PIRSR" id="PIRSR004848-1"/>
    </source>
</evidence>
<dbReference type="CDD" id="cd00635">
    <property type="entry name" value="PLPDE_III_YBL036c_like"/>
    <property type="match status" value="1"/>
</dbReference>